<organism evidence="4 5">
    <name type="scientific">Intestinimonas butyriciproducens</name>
    <dbReference type="NCBI Taxonomy" id="1297617"/>
    <lineage>
        <taxon>Bacteria</taxon>
        <taxon>Bacillati</taxon>
        <taxon>Bacillota</taxon>
        <taxon>Clostridia</taxon>
        <taxon>Eubacteriales</taxon>
        <taxon>Intestinimonas</taxon>
    </lineage>
</organism>
<evidence type="ECO:0000256" key="1">
    <source>
        <dbReference type="ARBA" id="ARBA00022737"/>
    </source>
</evidence>
<dbReference type="Proteomes" id="UP000064844">
    <property type="component" value="Chromosome"/>
</dbReference>
<sequence length="732" mass="79620">MKKALSLVLALSLLLALALPAAAEEGAEARLSAVTLAVKETLDLDTDAYSDFSGYPEENALAPLWYLDWYGDGGSLSVTAGEDGRILSYFRHDAAEYWDRGFQNPSFPEGGRDGAQKAAEAFLDKVLAANETVVFREDEGESLNQSSYYFRGTICLNGVPSPLGMRIEVRAADNCVMNFRRDDLASSYIGTVPSGQADVSAQRAGELLKELLTMRLEYSLNEDGRTASLRYLPNSRDDCYVDAHTGELVNLTEKRRALADGDKFYGYAEEMSANTAADAGGGAFLTEVEQSGVEKLSGVLSAKALDQKVRAVSELGLETYTLAESRFYLETAIADGGTDTGDVFAQLTYGKQDGEGGIWQKCVTVDARTGELESLWSGGPWNETLPRTVDRMAAREKAEAFLTRYWGEDFARCADYDNSALYGGDVPAEDVTTTEWYFIYARQENGYFFPDDQFSVSISALDGSVSGFQRREIPGVTFESAEGLVSASDALDAWFGTFTVDLGYLAVPVELDLSRPEYQPLAALGWNWFSALELGWSLTPDYDVQGVDAKTGQVIRSEPGSWGGLAYDDLEGSWAQTQIETLARYQVGFDGGSFAPGKALVQKDMVALLLSMQGYRYDPEDLEGAQADDLYRSAYRMGILTPEARSDDKILTRGETVKLLLDSAGYGPIARFQGIYRCSYADEASIPAAYYGYAALAQGLGVIQGDGGAFAAGRTATRAEAAAMIYNLLSYR</sequence>
<evidence type="ECO:0000313" key="5">
    <source>
        <dbReference type="Proteomes" id="UP000064844"/>
    </source>
</evidence>
<keyword evidence="5" id="KW-1185">Reference proteome</keyword>
<feature type="domain" description="SLH" evidence="3">
    <location>
        <begin position="677"/>
        <end position="732"/>
    </location>
</feature>
<name>A0A0S2VZT6_9FIRM</name>
<dbReference type="PROSITE" id="PS51272">
    <property type="entry name" value="SLH"/>
    <property type="match status" value="1"/>
</dbReference>
<accession>A0A0S2VZT6</accession>
<dbReference type="STRING" id="1297617.IB211_00231"/>
<feature type="chain" id="PRO_5006606205" description="SLH domain-containing protein" evidence="2">
    <location>
        <begin position="24"/>
        <end position="732"/>
    </location>
</feature>
<reference evidence="5" key="2">
    <citation type="submission" date="2015-04" db="EMBL/GenBank/DDBJ databases">
        <title>A butyrogenic pathway from the amino acid lysine in a human gut commensal.</title>
        <authorList>
            <person name="de Vos W.M."/>
            <person name="Bui N.T.P."/>
            <person name="Plugge C.M."/>
            <person name="Ritari J."/>
        </authorList>
    </citation>
    <scope>NUCLEOTIDE SEQUENCE [LARGE SCALE GENOMIC DNA]</scope>
    <source>
        <strain evidence="5">AF211</strain>
    </source>
</reference>
<proteinExistence type="predicted"/>
<dbReference type="RefSeq" id="WP_058116845.1">
    <property type="nucleotide sequence ID" value="NZ_CP011307.1"/>
</dbReference>
<dbReference type="eggNOG" id="ENOG502ZA5A">
    <property type="taxonomic scope" value="Bacteria"/>
</dbReference>
<dbReference type="KEGG" id="ibu:IB211_00231"/>
<feature type="signal peptide" evidence="2">
    <location>
        <begin position="1"/>
        <end position="23"/>
    </location>
</feature>
<evidence type="ECO:0000313" key="4">
    <source>
        <dbReference type="EMBL" id="ALP92627.1"/>
    </source>
</evidence>
<dbReference type="AlphaFoldDB" id="A0A0S2VZT6"/>
<reference evidence="4 5" key="1">
    <citation type="journal article" date="2015" name="Nat. Commun.">
        <title>Production of butyrate from lysine and the Amadori product fructoselysine by a human gut commensal.</title>
        <authorList>
            <person name="Bui T.P."/>
            <person name="Ritari J."/>
            <person name="Boeren S."/>
            <person name="de Waard P."/>
            <person name="Plugge C.M."/>
            <person name="de Vos W.M."/>
        </authorList>
    </citation>
    <scope>NUCLEOTIDE SEQUENCE [LARGE SCALE GENOMIC DNA]</scope>
    <source>
        <strain evidence="4 5">AF211</strain>
    </source>
</reference>
<protein>
    <recommendedName>
        <fullName evidence="3">SLH domain-containing protein</fullName>
    </recommendedName>
</protein>
<keyword evidence="1" id="KW-0677">Repeat</keyword>
<dbReference type="InterPro" id="IPR001119">
    <property type="entry name" value="SLH_dom"/>
</dbReference>
<gene>
    <name evidence="4" type="ORF">IB211_00231</name>
</gene>
<dbReference type="EMBL" id="CP011307">
    <property type="protein sequence ID" value="ALP92627.1"/>
    <property type="molecule type" value="Genomic_DNA"/>
</dbReference>
<evidence type="ECO:0000256" key="2">
    <source>
        <dbReference type="SAM" id="SignalP"/>
    </source>
</evidence>
<keyword evidence="2" id="KW-0732">Signal</keyword>
<evidence type="ECO:0000259" key="3">
    <source>
        <dbReference type="PROSITE" id="PS51272"/>
    </source>
</evidence>
<dbReference type="Pfam" id="PF00395">
    <property type="entry name" value="SLH"/>
    <property type="match status" value="1"/>
</dbReference>